<gene>
    <name evidence="3" type="ORF">BEMITA_LOCUS9096</name>
</gene>
<evidence type="ECO:0000313" key="3">
    <source>
        <dbReference type="EMBL" id="CAH0390366.1"/>
    </source>
</evidence>
<dbReference type="InterPro" id="IPR032675">
    <property type="entry name" value="LRR_dom_sf"/>
</dbReference>
<dbReference type="InterPro" id="IPR051341">
    <property type="entry name" value="Zyg-11_UBL_adapter"/>
</dbReference>
<evidence type="ECO:0000313" key="4">
    <source>
        <dbReference type="Proteomes" id="UP001152759"/>
    </source>
</evidence>
<dbReference type="InterPro" id="IPR016024">
    <property type="entry name" value="ARM-type_fold"/>
</dbReference>
<dbReference type="AlphaFoldDB" id="A0A9P0AGQ1"/>
<dbReference type="SUPFAM" id="SSF48371">
    <property type="entry name" value="ARM repeat"/>
    <property type="match status" value="1"/>
</dbReference>
<dbReference type="PANTHER" id="PTHR12904:SF22">
    <property type="entry name" value="ZYG-11 FAMILY MEMBER B, CELL CYCLE REGULATOR"/>
    <property type="match status" value="1"/>
</dbReference>
<dbReference type="GO" id="GO:0031462">
    <property type="term" value="C:Cul2-RING ubiquitin ligase complex"/>
    <property type="evidence" value="ECO:0007669"/>
    <property type="project" value="TreeGrafter"/>
</dbReference>
<dbReference type="Pfam" id="PF22964">
    <property type="entry name" value="ZER1-like_2nd"/>
    <property type="match status" value="1"/>
</dbReference>
<evidence type="ECO:0000259" key="2">
    <source>
        <dbReference type="Pfam" id="PF22964"/>
    </source>
</evidence>
<reference evidence="3" key="1">
    <citation type="submission" date="2021-12" db="EMBL/GenBank/DDBJ databases">
        <authorList>
            <person name="King R."/>
        </authorList>
    </citation>
    <scope>NUCLEOTIDE SEQUENCE</scope>
</reference>
<dbReference type="Proteomes" id="UP001152759">
    <property type="component" value="Chromosome 5"/>
</dbReference>
<sequence length="751" mass="85993">MINSPKTLKHLCLDVVSKKFAEIFIMQSKPLPVKRKRNSDRKLKASSSSSDFYLPCEIAEHLITSLSRDGKFSEEYLNVFNVEHACLRKVILPNCDGTQSKHFKFLMSHKITELEICGSSLQFDETIQWLGEWSRENLRYLSVPRSVFLPRSISSVSFKSLRNLRYCNVSQTNFNTLNLEALIRDCALLEGLDISETEVKKIGCLVQVKDSLKTLKMYKLPICDKTIVQLSKLQFLDISTEDETMSDLGSTEFNVESPVMLQNILTHPNALKNIISFDVSGRRAISISAMRQFILSHSKLRFLGLFFDDSLCSEPMLRDKNHPDFNPNLKVAGTASQEQILMALDKYRMRAEYIHSCIYNLITFAVMYNMKSVEVRTEFVRVIIEIIKQNPAHAVESISVYCLSFLIKHSTSINFHPNLLLEVVELCLDLLEKYPNDMTVHKYVLIILQQQYLEELEGIDKCRYCKLALESMCTFKNELIIKMAVNIAATLATRMSNEETTKIGTNKKFMKKFLTIVKEKVVAVKVDNTFTTTLTTLWNLTDESPKTCSTFISNKGLELFELALDAFSGDGPVETDIIGILSNIAEVKSLRKNLLKPKIVSRLRSFLKNEEIDISFYAADILVHLASDGEQCWTLEKISRANILKEIHFVITNKWKSPGREIAAYRSFTPYIHLLKCSEPAVQLFGAWAIHHVCFENPCRYVQFLKEKKLSDCLDRLCKQHNLQVDVKKLVLKLVEYRENPSFRSDDNCAG</sequence>
<dbReference type="SUPFAM" id="SSF52047">
    <property type="entry name" value="RNI-like"/>
    <property type="match status" value="1"/>
</dbReference>
<dbReference type="KEGG" id="btab:109037879"/>
<dbReference type="InterPro" id="IPR011989">
    <property type="entry name" value="ARM-like"/>
</dbReference>
<keyword evidence="4" id="KW-1185">Reference proteome</keyword>
<protein>
    <recommendedName>
        <fullName evidence="2">Protein zer-1 homolog-like C-terminal domain-containing protein</fullName>
    </recommendedName>
</protein>
<dbReference type="EMBL" id="OU963866">
    <property type="protein sequence ID" value="CAH0390366.1"/>
    <property type="molecule type" value="Genomic_DNA"/>
</dbReference>
<evidence type="ECO:0000256" key="1">
    <source>
        <dbReference type="ARBA" id="ARBA00022786"/>
    </source>
</evidence>
<name>A0A9P0AGQ1_BEMTA</name>
<dbReference type="Gene3D" id="1.25.10.10">
    <property type="entry name" value="Leucine-rich Repeat Variant"/>
    <property type="match status" value="1"/>
</dbReference>
<dbReference type="InterPro" id="IPR055142">
    <property type="entry name" value="ZER1-like_C"/>
</dbReference>
<proteinExistence type="predicted"/>
<keyword evidence="1" id="KW-0833">Ubl conjugation pathway</keyword>
<accession>A0A9P0AGQ1</accession>
<dbReference type="Gene3D" id="3.80.10.10">
    <property type="entry name" value="Ribonuclease Inhibitor"/>
    <property type="match status" value="1"/>
</dbReference>
<feature type="domain" description="Protein zer-1 homolog-like C-terminal" evidence="2">
    <location>
        <begin position="399"/>
        <end position="737"/>
    </location>
</feature>
<dbReference type="PANTHER" id="PTHR12904">
    <property type="match status" value="1"/>
</dbReference>
<organism evidence="3 4">
    <name type="scientific">Bemisia tabaci</name>
    <name type="common">Sweetpotato whitefly</name>
    <name type="synonym">Aleurodes tabaci</name>
    <dbReference type="NCBI Taxonomy" id="7038"/>
    <lineage>
        <taxon>Eukaryota</taxon>
        <taxon>Metazoa</taxon>
        <taxon>Ecdysozoa</taxon>
        <taxon>Arthropoda</taxon>
        <taxon>Hexapoda</taxon>
        <taxon>Insecta</taxon>
        <taxon>Pterygota</taxon>
        <taxon>Neoptera</taxon>
        <taxon>Paraneoptera</taxon>
        <taxon>Hemiptera</taxon>
        <taxon>Sternorrhyncha</taxon>
        <taxon>Aleyrodoidea</taxon>
        <taxon>Aleyrodidae</taxon>
        <taxon>Aleyrodinae</taxon>
        <taxon>Bemisia</taxon>
    </lineage>
</organism>